<gene>
    <name evidence="1" type="ORF">H0A36_19260</name>
</gene>
<dbReference type="Proteomes" id="UP000569732">
    <property type="component" value="Unassembled WGS sequence"/>
</dbReference>
<dbReference type="RefSeq" id="WP_180570177.1">
    <property type="nucleotide sequence ID" value="NZ_JACCKB010000036.1"/>
</dbReference>
<sequence length="48" mass="5443">MMIYNPTTDETLVATCPKCNSTVKRFYFDILGCPTCGHPQKEKETNES</sequence>
<keyword evidence="2" id="KW-1185">Reference proteome</keyword>
<dbReference type="EMBL" id="JACCKB010000036">
    <property type="protein sequence ID" value="NYZ68160.1"/>
    <property type="molecule type" value="Genomic_DNA"/>
</dbReference>
<reference evidence="1 2" key="1">
    <citation type="submission" date="2020-07" db="EMBL/GenBank/DDBJ databases">
        <title>Endozoicomonas sp. nov., isolated from sediment.</title>
        <authorList>
            <person name="Gu T."/>
        </authorList>
    </citation>
    <scope>NUCLEOTIDE SEQUENCE [LARGE SCALE GENOMIC DNA]</scope>
    <source>
        <strain evidence="1 2">SM1973</strain>
    </source>
</reference>
<accession>A0A853I2I2</accession>
<comment type="caution">
    <text evidence="1">The sequence shown here is derived from an EMBL/GenBank/DDBJ whole genome shotgun (WGS) entry which is preliminary data.</text>
</comment>
<name>A0A853I2I2_9GAMM</name>
<evidence type="ECO:0000313" key="1">
    <source>
        <dbReference type="EMBL" id="NYZ68160.1"/>
    </source>
</evidence>
<evidence type="ECO:0000313" key="2">
    <source>
        <dbReference type="Proteomes" id="UP000569732"/>
    </source>
</evidence>
<protein>
    <submittedName>
        <fullName evidence="1">Uncharacterized protein</fullName>
    </submittedName>
</protein>
<proteinExistence type="predicted"/>
<organism evidence="1 2">
    <name type="scientific">Spartinivicinus marinus</name>
    <dbReference type="NCBI Taxonomy" id="2994442"/>
    <lineage>
        <taxon>Bacteria</taxon>
        <taxon>Pseudomonadati</taxon>
        <taxon>Pseudomonadota</taxon>
        <taxon>Gammaproteobacteria</taxon>
        <taxon>Oceanospirillales</taxon>
        <taxon>Zooshikellaceae</taxon>
        <taxon>Spartinivicinus</taxon>
    </lineage>
</organism>
<dbReference type="AlphaFoldDB" id="A0A853I2I2"/>